<feature type="transmembrane region" description="Helical" evidence="1">
    <location>
        <begin position="122"/>
        <end position="139"/>
    </location>
</feature>
<feature type="domain" description="PAS" evidence="2">
    <location>
        <begin position="231"/>
        <end position="282"/>
    </location>
</feature>
<organism evidence="3 4">
    <name type="scientific">Turneriella parva (strain ATCC BAA-1111 / DSM 21527 / NCTC 11395 / H)</name>
    <name type="common">Leptospira parva</name>
    <dbReference type="NCBI Taxonomy" id="869212"/>
    <lineage>
        <taxon>Bacteria</taxon>
        <taxon>Pseudomonadati</taxon>
        <taxon>Spirochaetota</taxon>
        <taxon>Spirochaetia</taxon>
        <taxon>Leptospirales</taxon>
        <taxon>Leptospiraceae</taxon>
        <taxon>Turneriella</taxon>
    </lineage>
</organism>
<dbReference type="Gene3D" id="3.30.450.20">
    <property type="entry name" value="PAS domain"/>
    <property type="match status" value="1"/>
</dbReference>
<keyword evidence="4" id="KW-1185">Reference proteome</keyword>
<gene>
    <name evidence="3" type="ordered locus">Turpa_3087</name>
</gene>
<dbReference type="EMBL" id="CP002959">
    <property type="protein sequence ID" value="AFM13726.1"/>
    <property type="molecule type" value="Genomic_DNA"/>
</dbReference>
<dbReference type="InterPro" id="IPR000014">
    <property type="entry name" value="PAS"/>
</dbReference>
<dbReference type="PROSITE" id="PS50112">
    <property type="entry name" value="PAS"/>
    <property type="match status" value="1"/>
</dbReference>
<dbReference type="Pfam" id="PF13581">
    <property type="entry name" value="HATPase_c_2"/>
    <property type="match status" value="1"/>
</dbReference>
<accession>I4B8W9</accession>
<dbReference type="InterPro" id="IPR013767">
    <property type="entry name" value="PAS_fold"/>
</dbReference>
<proteinExistence type="predicted"/>
<feature type="transmembrane region" description="Helical" evidence="1">
    <location>
        <begin position="64"/>
        <end position="88"/>
    </location>
</feature>
<dbReference type="CDD" id="cd00130">
    <property type="entry name" value="PAS"/>
    <property type="match status" value="1"/>
</dbReference>
<dbReference type="KEGG" id="tpx:Turpa_3087"/>
<evidence type="ECO:0000313" key="4">
    <source>
        <dbReference type="Proteomes" id="UP000006048"/>
    </source>
</evidence>
<dbReference type="InterPro" id="IPR003594">
    <property type="entry name" value="HATPase_dom"/>
</dbReference>
<evidence type="ECO:0000313" key="3">
    <source>
        <dbReference type="EMBL" id="AFM13726.1"/>
    </source>
</evidence>
<dbReference type="STRING" id="869212.Turpa_3087"/>
<sequence>MQRISELWEAYLNSGSRHFSTPTELKHNRVLNLLFSLTFLANGYLIVAELVILAVLLQRDFDRYIAYFWPFALLNVAFPVLIGCIIYLKNHYGTFKVTYLSTLTYSAYCFVLSLFLGERIGIHLILLIVMPIVFIMYDFGRWKEIAIHSIIMGSGLAAALASYRLTQPLYPLPDDITMIAGHLCWVAALGLLFVYSTYNWRQVHLTEKQLATEKAHSENLLRETIPRLEIAEAKYRHLVDDSSDMIFQMNESGEILSMNKTAHAMLGFSPEEMVGKRLYDFVPDGLEGDIELNRNIVREHVRLFLEEKTLVNFRTTLRKKHMYEPVDLNVTLQKNLIHWQVEILGKASRIQEDISQRFLEKEKGQYRITNNVTHAEILSQKICERLNRYFSYPVVNTIRICFREILINAIEHGNLGITFDEKTRAIENGDYMDFLISRQKDPKFARRGVLVDYLINGKVLMFRITDEGEGFDHGGFITRAENDEYMAMLEHGRGIIMTRNVFDSVVFNEKGNQVILTKRIPQ</sequence>
<feature type="transmembrane region" description="Helical" evidence="1">
    <location>
        <begin position="176"/>
        <end position="198"/>
    </location>
</feature>
<dbReference type="SMART" id="SM00091">
    <property type="entry name" value="PAS"/>
    <property type="match status" value="1"/>
</dbReference>
<protein>
    <submittedName>
        <fullName evidence="3">PAS sensor protein</fullName>
    </submittedName>
</protein>
<keyword evidence="1" id="KW-1133">Transmembrane helix</keyword>
<keyword evidence="1" id="KW-0472">Membrane</keyword>
<dbReference type="RefSeq" id="WP_014804227.1">
    <property type="nucleotide sequence ID" value="NC_018020.1"/>
</dbReference>
<dbReference type="AlphaFoldDB" id="I4B8W9"/>
<dbReference type="NCBIfam" id="TIGR00229">
    <property type="entry name" value="sensory_box"/>
    <property type="match status" value="1"/>
</dbReference>
<dbReference type="Proteomes" id="UP000006048">
    <property type="component" value="Chromosome"/>
</dbReference>
<dbReference type="InterPro" id="IPR036890">
    <property type="entry name" value="HATPase_C_sf"/>
</dbReference>
<dbReference type="HOGENOM" id="CLU_521695_0_0_12"/>
<evidence type="ECO:0000256" key="1">
    <source>
        <dbReference type="SAM" id="Phobius"/>
    </source>
</evidence>
<reference evidence="3 4" key="1">
    <citation type="submission" date="2012-06" db="EMBL/GenBank/DDBJ databases">
        <title>The complete chromosome of genome of Turneriella parva DSM 21527.</title>
        <authorList>
            <consortium name="US DOE Joint Genome Institute (JGI-PGF)"/>
            <person name="Lucas S."/>
            <person name="Han J."/>
            <person name="Lapidus A."/>
            <person name="Bruce D."/>
            <person name="Goodwin L."/>
            <person name="Pitluck S."/>
            <person name="Peters L."/>
            <person name="Kyrpides N."/>
            <person name="Mavromatis K."/>
            <person name="Ivanova N."/>
            <person name="Mikhailova N."/>
            <person name="Chertkov O."/>
            <person name="Detter J.C."/>
            <person name="Tapia R."/>
            <person name="Han C."/>
            <person name="Land M."/>
            <person name="Hauser L."/>
            <person name="Markowitz V."/>
            <person name="Cheng J.-F."/>
            <person name="Hugenholtz P."/>
            <person name="Woyke T."/>
            <person name="Wu D."/>
            <person name="Gronow S."/>
            <person name="Wellnitz S."/>
            <person name="Brambilla E."/>
            <person name="Klenk H.-P."/>
            <person name="Eisen J.A."/>
        </authorList>
    </citation>
    <scope>NUCLEOTIDE SEQUENCE [LARGE SCALE GENOMIC DNA]</scope>
    <source>
        <strain evidence="4">ATCC BAA-1111 / DSM 21527 / NCTC 11395 / H</strain>
    </source>
</reference>
<keyword evidence="1" id="KW-0812">Transmembrane</keyword>
<dbReference type="Gene3D" id="3.30.565.10">
    <property type="entry name" value="Histidine kinase-like ATPase, C-terminal domain"/>
    <property type="match status" value="1"/>
</dbReference>
<dbReference type="Pfam" id="PF00989">
    <property type="entry name" value="PAS"/>
    <property type="match status" value="1"/>
</dbReference>
<name>I4B8W9_TURPD</name>
<feature type="transmembrane region" description="Helical" evidence="1">
    <location>
        <begin position="97"/>
        <end position="116"/>
    </location>
</feature>
<dbReference type="InterPro" id="IPR035965">
    <property type="entry name" value="PAS-like_dom_sf"/>
</dbReference>
<evidence type="ECO:0000259" key="2">
    <source>
        <dbReference type="PROSITE" id="PS50112"/>
    </source>
</evidence>
<dbReference type="CDD" id="cd16936">
    <property type="entry name" value="HATPase_RsbW-like"/>
    <property type="match status" value="1"/>
</dbReference>
<feature type="transmembrane region" description="Helical" evidence="1">
    <location>
        <begin position="33"/>
        <end position="58"/>
    </location>
</feature>
<dbReference type="GO" id="GO:0006355">
    <property type="term" value="P:regulation of DNA-templated transcription"/>
    <property type="evidence" value="ECO:0007669"/>
    <property type="project" value="InterPro"/>
</dbReference>
<dbReference type="SUPFAM" id="SSF55785">
    <property type="entry name" value="PYP-like sensor domain (PAS domain)"/>
    <property type="match status" value="1"/>
</dbReference>
<feature type="transmembrane region" description="Helical" evidence="1">
    <location>
        <begin position="146"/>
        <end position="164"/>
    </location>
</feature>